<dbReference type="AlphaFoldDB" id="A0A9J7DWY7"/>
<dbReference type="PANTHER" id="PTHR22883:SF203">
    <property type="entry name" value="PALMITOYLTRANSFERASE"/>
    <property type="match status" value="1"/>
</dbReference>
<evidence type="ECO:0000256" key="4">
    <source>
        <dbReference type="ARBA" id="ARBA00022989"/>
    </source>
</evidence>
<evidence type="ECO:0000313" key="9">
    <source>
        <dbReference type="Proteomes" id="UP000301870"/>
    </source>
</evidence>
<comment type="catalytic activity">
    <reaction evidence="7">
        <text>L-cysteinyl-[protein] + hexadecanoyl-CoA = S-hexadecanoyl-L-cysteinyl-[protein] + CoA</text>
        <dbReference type="Rhea" id="RHEA:36683"/>
        <dbReference type="Rhea" id="RHEA-COMP:10131"/>
        <dbReference type="Rhea" id="RHEA-COMP:11032"/>
        <dbReference type="ChEBI" id="CHEBI:29950"/>
        <dbReference type="ChEBI" id="CHEBI:57287"/>
        <dbReference type="ChEBI" id="CHEBI:57379"/>
        <dbReference type="ChEBI" id="CHEBI:74151"/>
        <dbReference type="EC" id="2.3.1.225"/>
    </reaction>
</comment>
<dbReference type="GO" id="GO:0006612">
    <property type="term" value="P:protein targeting to membrane"/>
    <property type="evidence" value="ECO:0007669"/>
    <property type="project" value="TreeGrafter"/>
</dbReference>
<keyword evidence="6 7" id="KW-0012">Acyltransferase</keyword>
<dbReference type="GO" id="GO:0016020">
    <property type="term" value="C:membrane"/>
    <property type="evidence" value="ECO:0007669"/>
    <property type="project" value="UniProtKB-SubCell"/>
</dbReference>
<dbReference type="GO" id="GO:0005783">
    <property type="term" value="C:endoplasmic reticulum"/>
    <property type="evidence" value="ECO:0007669"/>
    <property type="project" value="TreeGrafter"/>
</dbReference>
<sequence>MDNCCSSHQSPRPQRRINGFQLPLNFQQVTSWVVFIATGALNFLILIDIQFNELRTISLVIFTVLYISHVSSNLTASLLDPSEKELRKLAVYNVPEFDRAVHAHVIENGRCHLCNIHTSSRRTKHCSICNKCVDNFDHHCKWLNNCVGRRNYLAFVACVITALMISTLTTSLCVADIVIFFTNPKYFSIEAQNFINCSTSYSSTIVIPGFCRTSISFLIFLILFCVMALAIGCALLHLCCFHIYISLLGVTTYEYVVRSGDSMTPSCNCLKDCKCYRWNISKDLYTIRQPKRQGHGRTNDNTDDGTVANKLEVSRTADIHNGEAHVINFISILINNELDKARKMFLYDKNKIHPHEASSSR</sequence>
<proteinExistence type="inferred from homology"/>
<dbReference type="PROSITE" id="PS50216">
    <property type="entry name" value="DHHC"/>
    <property type="match status" value="1"/>
</dbReference>
<feature type="domain" description="Palmitoyltransferase DHHC" evidence="8">
    <location>
        <begin position="110"/>
        <end position="256"/>
    </location>
</feature>
<organism evidence="9 10">
    <name type="scientific">Spodoptera litura</name>
    <name type="common">Asian cotton leafworm</name>
    <dbReference type="NCBI Taxonomy" id="69820"/>
    <lineage>
        <taxon>Eukaryota</taxon>
        <taxon>Metazoa</taxon>
        <taxon>Ecdysozoa</taxon>
        <taxon>Arthropoda</taxon>
        <taxon>Hexapoda</taxon>
        <taxon>Insecta</taxon>
        <taxon>Pterygota</taxon>
        <taxon>Neoptera</taxon>
        <taxon>Endopterygota</taxon>
        <taxon>Lepidoptera</taxon>
        <taxon>Glossata</taxon>
        <taxon>Ditrysia</taxon>
        <taxon>Noctuoidea</taxon>
        <taxon>Noctuidae</taxon>
        <taxon>Amphipyrinae</taxon>
        <taxon>Spodoptera</taxon>
    </lineage>
</organism>
<keyword evidence="5 7" id="KW-0472">Membrane</keyword>
<dbReference type="Pfam" id="PF01529">
    <property type="entry name" value="DHHC"/>
    <property type="match status" value="1"/>
</dbReference>
<dbReference type="GeneID" id="111351815"/>
<keyword evidence="4 7" id="KW-1133">Transmembrane helix</keyword>
<dbReference type="InterPro" id="IPR039859">
    <property type="entry name" value="PFA4/ZDH16/20/ERF2-like"/>
</dbReference>
<evidence type="ECO:0000313" key="10">
    <source>
        <dbReference type="RefSeq" id="XP_022819751.1"/>
    </source>
</evidence>
<dbReference type="RefSeq" id="XP_022819751.1">
    <property type="nucleotide sequence ID" value="XM_022963983.1"/>
</dbReference>
<dbReference type="KEGG" id="sliu:111351815"/>
<evidence type="ECO:0000256" key="5">
    <source>
        <dbReference type="ARBA" id="ARBA00023136"/>
    </source>
</evidence>
<accession>A0A9J7DWY7</accession>
<feature type="transmembrane region" description="Helical" evidence="7">
    <location>
        <begin position="217"/>
        <end position="238"/>
    </location>
</feature>
<dbReference type="GO" id="GO:0005794">
    <property type="term" value="C:Golgi apparatus"/>
    <property type="evidence" value="ECO:0007669"/>
    <property type="project" value="TreeGrafter"/>
</dbReference>
<protein>
    <recommendedName>
        <fullName evidence="7">Palmitoyltransferase</fullName>
        <ecNumber evidence="7">2.3.1.225</ecNumber>
    </recommendedName>
</protein>
<comment type="subcellular location">
    <subcellularLocation>
        <location evidence="1">Membrane</location>
        <topology evidence="1">Multi-pass membrane protein</topology>
    </subcellularLocation>
</comment>
<evidence type="ECO:0000256" key="6">
    <source>
        <dbReference type="ARBA" id="ARBA00023315"/>
    </source>
</evidence>
<dbReference type="PANTHER" id="PTHR22883">
    <property type="entry name" value="ZINC FINGER DHHC DOMAIN CONTAINING PROTEIN"/>
    <property type="match status" value="1"/>
</dbReference>
<dbReference type="EC" id="2.3.1.225" evidence="7"/>
<feature type="transmembrane region" description="Helical" evidence="7">
    <location>
        <begin position="152"/>
        <end position="181"/>
    </location>
</feature>
<dbReference type="InterPro" id="IPR001594">
    <property type="entry name" value="Palmitoyltrfase_DHHC"/>
</dbReference>
<dbReference type="Proteomes" id="UP000301870">
    <property type="component" value="Chromosome 14"/>
</dbReference>
<comment type="domain">
    <text evidence="7">The DHHC domain is required for palmitoyltransferase activity.</text>
</comment>
<evidence type="ECO:0000256" key="2">
    <source>
        <dbReference type="ARBA" id="ARBA00022679"/>
    </source>
</evidence>
<gene>
    <name evidence="10" type="primary">LOC111351815</name>
</gene>
<feature type="transmembrane region" description="Helical" evidence="7">
    <location>
        <begin position="29"/>
        <end position="47"/>
    </location>
</feature>
<comment type="similarity">
    <text evidence="7">Belongs to the DHHC palmitoyltransferase family.</text>
</comment>
<dbReference type="OrthoDB" id="272303at2759"/>
<keyword evidence="2 7" id="KW-0808">Transferase</keyword>
<keyword evidence="9" id="KW-1185">Reference proteome</keyword>
<evidence type="ECO:0000259" key="8">
    <source>
        <dbReference type="Pfam" id="PF01529"/>
    </source>
</evidence>
<evidence type="ECO:0000256" key="1">
    <source>
        <dbReference type="ARBA" id="ARBA00004141"/>
    </source>
</evidence>
<dbReference type="GO" id="GO:0019706">
    <property type="term" value="F:protein-cysteine S-palmitoyltransferase activity"/>
    <property type="evidence" value="ECO:0007669"/>
    <property type="project" value="UniProtKB-EC"/>
</dbReference>
<keyword evidence="3 7" id="KW-0812">Transmembrane</keyword>
<name>A0A9J7DWY7_SPOLT</name>
<evidence type="ECO:0000256" key="3">
    <source>
        <dbReference type="ARBA" id="ARBA00022692"/>
    </source>
</evidence>
<reference evidence="10" key="1">
    <citation type="submission" date="2025-08" db="UniProtKB">
        <authorList>
            <consortium name="RefSeq"/>
        </authorList>
    </citation>
    <scope>IDENTIFICATION</scope>
    <source>
        <strain evidence="10">Ishihara</strain>
        <tissue evidence="10">Whole body</tissue>
    </source>
</reference>
<evidence type="ECO:0000256" key="7">
    <source>
        <dbReference type="RuleBase" id="RU079119"/>
    </source>
</evidence>